<feature type="domain" description="DUF1330" evidence="1">
    <location>
        <begin position="4"/>
        <end position="94"/>
    </location>
</feature>
<protein>
    <submittedName>
        <fullName evidence="2">Uncharacterized protein (DUF1330 family)</fullName>
    </submittedName>
</protein>
<comment type="caution">
    <text evidence="2">The sequence shown here is derived from an EMBL/GenBank/DDBJ whole genome shotgun (WGS) entry which is preliminary data.</text>
</comment>
<reference evidence="2 3" key="1">
    <citation type="submission" date="2023-07" db="EMBL/GenBank/DDBJ databases">
        <title>Genomic Encyclopedia of Type Strains, Phase IV (KMG-IV): sequencing the most valuable type-strain genomes for metagenomic binning, comparative biology and taxonomic classification.</title>
        <authorList>
            <person name="Goeker M."/>
        </authorList>
    </citation>
    <scope>NUCLEOTIDE SEQUENCE [LARGE SCALE GENOMIC DNA]</scope>
    <source>
        <strain evidence="2 3">DSM 19922</strain>
    </source>
</reference>
<dbReference type="Gene3D" id="3.30.70.100">
    <property type="match status" value="1"/>
</dbReference>
<dbReference type="InterPro" id="IPR011008">
    <property type="entry name" value="Dimeric_a/b-barrel"/>
</dbReference>
<dbReference type="PANTHER" id="PTHR41521:SF4">
    <property type="entry name" value="BLR0684 PROTEIN"/>
    <property type="match status" value="1"/>
</dbReference>
<evidence type="ECO:0000259" key="1">
    <source>
        <dbReference type="Pfam" id="PF07045"/>
    </source>
</evidence>
<dbReference type="RefSeq" id="WP_209987797.1">
    <property type="nucleotide sequence ID" value="NZ_JAGINO010000022.1"/>
</dbReference>
<dbReference type="SUPFAM" id="SSF54909">
    <property type="entry name" value="Dimeric alpha+beta barrel"/>
    <property type="match status" value="1"/>
</dbReference>
<dbReference type="Pfam" id="PF07045">
    <property type="entry name" value="DUF1330"/>
    <property type="match status" value="1"/>
</dbReference>
<evidence type="ECO:0000313" key="3">
    <source>
        <dbReference type="Proteomes" id="UP001244552"/>
    </source>
</evidence>
<dbReference type="EMBL" id="JAUSVU010000020">
    <property type="protein sequence ID" value="MDQ0535817.1"/>
    <property type="molecule type" value="Genomic_DNA"/>
</dbReference>
<keyword evidence="3" id="KW-1185">Reference proteome</keyword>
<evidence type="ECO:0000313" key="2">
    <source>
        <dbReference type="EMBL" id="MDQ0535817.1"/>
    </source>
</evidence>
<gene>
    <name evidence="2" type="ORF">QO018_004701</name>
</gene>
<name>A0ABU0MQS2_9PROT</name>
<dbReference type="PANTHER" id="PTHR41521">
    <property type="match status" value="1"/>
</dbReference>
<proteinExistence type="predicted"/>
<organism evidence="2 3">
    <name type="scientific">Azospirillum picis</name>
    <dbReference type="NCBI Taxonomy" id="488438"/>
    <lineage>
        <taxon>Bacteria</taxon>
        <taxon>Pseudomonadati</taxon>
        <taxon>Pseudomonadota</taxon>
        <taxon>Alphaproteobacteria</taxon>
        <taxon>Rhodospirillales</taxon>
        <taxon>Azospirillaceae</taxon>
        <taxon>Azospirillum</taxon>
    </lineage>
</organism>
<dbReference type="Proteomes" id="UP001244552">
    <property type="component" value="Unassembled WGS sequence"/>
</dbReference>
<accession>A0ABU0MQS2</accession>
<sequence>MPTLAIANLRAVTMGPDITAYLERIDATLEPFAGRFLVHGDPMEVLEGHWSGDLVVIAFPDRDSALRWYRSPAYQRILPLRLANAEGDVCLIDTVPDGHRATDILPAPDRPG</sequence>
<dbReference type="InterPro" id="IPR010753">
    <property type="entry name" value="DUF1330"/>
</dbReference>